<name>A0A5N6JR53_MONLA</name>
<feature type="region of interest" description="Disordered" evidence="1">
    <location>
        <begin position="34"/>
        <end position="66"/>
    </location>
</feature>
<dbReference type="Proteomes" id="UP000326757">
    <property type="component" value="Unassembled WGS sequence"/>
</dbReference>
<dbReference type="AlphaFoldDB" id="A0A5N6JR53"/>
<proteinExistence type="predicted"/>
<protein>
    <submittedName>
        <fullName evidence="2">Uncharacterized protein</fullName>
    </submittedName>
</protein>
<dbReference type="EMBL" id="VIGI01000019">
    <property type="protein sequence ID" value="KAB8290004.1"/>
    <property type="molecule type" value="Genomic_DNA"/>
</dbReference>
<evidence type="ECO:0000313" key="3">
    <source>
        <dbReference type="Proteomes" id="UP000326757"/>
    </source>
</evidence>
<accession>A0A5N6JR53</accession>
<sequence length="66" mass="7490">MNENNIKVMNSDKFELIIQPLQGIKEEVERDVSEGANGKIMSGENIEGKEEEQEELNNLKEKTGKI</sequence>
<gene>
    <name evidence="2" type="ORF">EYC80_010331</name>
</gene>
<evidence type="ECO:0000256" key="1">
    <source>
        <dbReference type="SAM" id="MobiDB-lite"/>
    </source>
</evidence>
<evidence type="ECO:0000313" key="2">
    <source>
        <dbReference type="EMBL" id="KAB8290004.1"/>
    </source>
</evidence>
<organism evidence="2 3">
    <name type="scientific">Monilinia laxa</name>
    <name type="common">Brown rot fungus</name>
    <name type="synonym">Sclerotinia laxa</name>
    <dbReference type="NCBI Taxonomy" id="61186"/>
    <lineage>
        <taxon>Eukaryota</taxon>
        <taxon>Fungi</taxon>
        <taxon>Dikarya</taxon>
        <taxon>Ascomycota</taxon>
        <taxon>Pezizomycotina</taxon>
        <taxon>Leotiomycetes</taxon>
        <taxon>Helotiales</taxon>
        <taxon>Sclerotiniaceae</taxon>
        <taxon>Monilinia</taxon>
    </lineage>
</organism>
<comment type="caution">
    <text evidence="2">The sequence shown here is derived from an EMBL/GenBank/DDBJ whole genome shotgun (WGS) entry which is preliminary data.</text>
</comment>
<reference evidence="2 3" key="1">
    <citation type="submission" date="2019-06" db="EMBL/GenBank/DDBJ databases">
        <title>Genome Sequence of the Brown Rot Fungal Pathogen Monilinia laxa.</title>
        <authorList>
            <person name="De Miccolis Angelini R.M."/>
            <person name="Landi L."/>
            <person name="Abate D."/>
            <person name="Pollastro S."/>
            <person name="Romanazzi G."/>
            <person name="Faretra F."/>
        </authorList>
    </citation>
    <scope>NUCLEOTIDE SEQUENCE [LARGE SCALE GENOMIC DNA]</scope>
    <source>
        <strain evidence="2 3">Mlax316</strain>
    </source>
</reference>
<feature type="compositionally biased region" description="Basic and acidic residues" evidence="1">
    <location>
        <begin position="57"/>
        <end position="66"/>
    </location>
</feature>
<keyword evidence="3" id="KW-1185">Reference proteome</keyword>